<dbReference type="InterPro" id="IPR008964">
    <property type="entry name" value="Invasin/intimin_cell_adhesion"/>
</dbReference>
<dbReference type="Proteomes" id="UP000824410">
    <property type="component" value="Unassembled WGS sequence"/>
</dbReference>
<dbReference type="GO" id="GO:0009279">
    <property type="term" value="C:cell outer membrane"/>
    <property type="evidence" value="ECO:0007669"/>
    <property type="project" value="TreeGrafter"/>
</dbReference>
<dbReference type="RefSeq" id="WP_131680464.1">
    <property type="nucleotide sequence ID" value="NZ_SHCZ01000005.1"/>
</dbReference>
<name>A0AAP2JVZ6_PRORE</name>
<comment type="similarity">
    <text evidence="1">Belongs to the intimin/invasin family.</text>
</comment>
<feature type="domain" description="Big-1" evidence="2">
    <location>
        <begin position="1905"/>
        <end position="2003"/>
    </location>
</feature>
<dbReference type="PANTHER" id="PTHR39576">
    <property type="entry name" value="ATTACHING AND EFFACING PROTEIN HOMOLOG-RELATED-RELATED"/>
    <property type="match status" value="1"/>
</dbReference>
<dbReference type="Gene3D" id="2.40.160.160">
    <property type="entry name" value="Inverse autotransporter, beta-domain"/>
    <property type="match status" value="1"/>
</dbReference>
<feature type="domain" description="Big-1" evidence="2">
    <location>
        <begin position="1684"/>
        <end position="1795"/>
    </location>
</feature>
<feature type="domain" description="Big-1" evidence="2">
    <location>
        <begin position="1262"/>
        <end position="1357"/>
    </location>
</feature>
<evidence type="ECO:0000313" key="3">
    <source>
        <dbReference type="EMBL" id="MBX6979723.1"/>
    </source>
</evidence>
<dbReference type="Pfam" id="PF11924">
    <property type="entry name" value="IAT_beta"/>
    <property type="match status" value="1"/>
</dbReference>
<proteinExistence type="inferred from homology"/>
<dbReference type="EMBL" id="SHDO01000006">
    <property type="protein sequence ID" value="MBX6979723.1"/>
    <property type="molecule type" value="Genomic_DNA"/>
</dbReference>
<dbReference type="Gene3D" id="2.60.40.10">
    <property type="entry name" value="Immunoglobulins"/>
    <property type="match status" value="17"/>
</dbReference>
<dbReference type="InterPro" id="IPR003344">
    <property type="entry name" value="Big_1_dom"/>
</dbReference>
<dbReference type="SMART" id="SM00634">
    <property type="entry name" value="BID_1"/>
    <property type="match status" value="19"/>
</dbReference>
<reference evidence="3" key="1">
    <citation type="submission" date="2019-02" db="EMBL/GenBank/DDBJ databases">
        <title>Genomic characterization of isolates from hospital effluents in KZN, South Africa.</title>
        <authorList>
            <person name="Ntshobeni N."/>
            <person name="Allam M."/>
            <person name="Ismail A."/>
            <person name="Amoako D."/>
            <person name="Essack S."/>
            <person name="Chenia H."/>
        </authorList>
    </citation>
    <scope>NUCLEOTIDE SEQUENCE</scope>
    <source>
        <strain evidence="3">AFE97_S1</strain>
    </source>
</reference>
<feature type="domain" description="Big-1" evidence="2">
    <location>
        <begin position="1473"/>
        <end position="1571"/>
    </location>
</feature>
<evidence type="ECO:0000313" key="4">
    <source>
        <dbReference type="Proteomes" id="UP000824410"/>
    </source>
</evidence>
<sequence>MKSEQEIRYTRSKRITAYLLLFLQLFLPLSTAFSGIANAMQPEANISNTIDGLDAFMSDASQERTTTQPFLDAPIKKEPDVLTNKSVDESKRSDYSDFGFMTLPSSPNDNTVRQDDILRALPNLGLPDEPKETEKSDEVYVAEGASKAGQILSNENAIDASVGYARSLGENLVNQQINDWLNQYGKARVNLSSDKQIDADFLLPLIDTSNRIVFSQAGIRTTEDRNITNLGLGYRQYQDGWMWGVNSFYDYDITGGNSRLGVGSELWMDYLKLSGNGYFRLTDWHQSKLHEMRDYDERPANGFDVRAEGYLPSYPQLGAFAKYEQYFGNDISLSNSTSVGDLKNNPSKSTFGVSYTPFPLITLKGETSRGSSNDNKVGLELVYRLGVPLSRQLNSDNVDLMRSLAGNRYDFVDRNYDIVMQYRKQEIITISLPESLNAEAADTVPVSATINKAKYGLASIDWSSPELIANGGSITSVSPNTINLTLPAYVFMTRSGEPQSYRLTAVAKDKEGNLSNTAVMWVNVKPSSDTITEINISPNGELLANNSDEYTVIAVAKNEKGDALPNKEITFSVADFRDNTGLTITPEQATTDSQGFASVTIKSKVAGKGRLTATMKNGNSHSSTLIFKADSSTAEIKQLNLTQDKALANGKARNIAETLVEDQYGNPVENFALSASATNGAVIVGPAASTNNKGFATTEFSNTTSGKSILTVEGTGTKRSVDSFFIADISTATFKSTVVNSNDAVANGVSTNRVILTVVDGHGNALENAPVTITVPATAGYKTSPSNGLTNEKGVLIVDISDTKAGTSNNYLFGINGQNSQVELTFIADKSTAIVKSVILEGDEVAKIANSTNEFTYLVNVTDAKGNPVEGIRVIAEKDKNDATLVVTGDTNDEGQTQIKLISTNKAVYQVMVSAKVGSTTASKADKTVSFTADTNGARVTEVTLVDKTTTEKVANGENYFTFKAIVKDAAGNVVPNVDVTWNTEPTSTAVIYPQNTQTDEQGVALLKLMSTTAVVKNLQVSAKSVSGDAIKANDKVSFIANKANASVVSVTLEGNEIEKVANGSSSFTFKAKVQDSNGNPVPDVVVAWSKTAGPSMLPVLPGAVTDVNGISEITLTSSTKIDLNIAVSAQYASSAKITSEQTVSFVADKANAAVSELKLDGNVKAKVANGKNTFTYTAKVLDTNKNPVAGVTLSSKANKGNVTVESTTPTNNLGETTVTLRSSTVAVEDILVSAQLGTSADKNADQTVSFTANRDDAKVSALVLVGNEKEKIADGNSQFSYTATVLDDNANPIQGVAVTATASENDVSVSVEGKTNASGKVTIILKSTKTAVHNVWLKAQVGETDEVTADQSVSFIANVDKAQITLNTAITSASAGKLLPIDITTVDNNGNAVAIDVALAATPNTDVTFYKNSNKDALDVANSIYTGDKGKVTVYVSSTKAQVFTVKGTITSNNANDSVEFTFTSDKDSAYVADLSPKGDTLAEQVAGVDSVDFTATIFDQYGNTVDGVSVVFSANLGGFGDELKASLDADTDELGIASISFSSLKSGVATVNAKVATSGITKSEKVTFIANTKTAEVVELTSDRPIASVGTSVDLKAVVKDKNGNIVTKKHNVTIAISGLDDAALANNSQSIELETDAKGEVHTTLTSPNSGMVSVLANTAENLQGQTIEVQFAPRSDTARVNALNVDKAEAFAGVEKDNAGATFTAQIVDDHGNLVPDSDVVFTVSELTGAGLVESKDQGIEGSPVTQITVKSNSKGVATVVLKSTKSGNATVKAATVKSPEIVISRQVSFTGNPRTAKFHQLEATPSNTPAVAGVDTVTINAIIVDKNDNIVKETLVLFSSQRGELTSTSAQTDATGKVSTVLSSKIARLVDYTAIISASAQTKSGQVEFVSNKATALIEPNSFKVTPEQPVAGSSKPAVLSARVVDENGNPVSGVEVTFTTALGEFGQTAGKQEITVVTNDSGIATATLSSNNTGKGSLTAKVTDSSEAASSAEVEFIAGSNTPYVSAFTLATSGDIKVGERALMVVRTEPVGNVSVNFTASVAGTQFFASATSDKEIDRVTTGTNGTANVYVMTPRIGTNQITASSSGEDVNNVVSLSTYANEALMQITNLTLAPESAIAGGDDVIVVTAVVSDKYGNQIDGVPVSFTTSLGQFANGEAQETQQTKQDTDGQSKAVVEVHSQKSGAVKVTAKLANGSSLEKSGAFTIASVDSLTALPESDITVGQSTTLTAKVVDSNGTALKGIVVTFVATEGAFTNSQKTISVTSQDDGTATATLTRTTVGDVTVKATTGSDTTGKDIKVNFVADKDNAHVTLLGAQGITSLTAGQSTALTINTADQYDNAIGTTVTLTTDNSDVAFFSDKDATKPLNGNNSIIIDASGEATIYVVGKKAEKVTITANSAKTDLDSDNKVTFDVVADVSSAQVKQVLLSEPTVTSKIANDTDYFTYTATLEDKYGNSITEAGLDVKWSADNTDVVFKPATTSKTNSKGEATIQLLSAKAVKDVFVSAVYPADQTTGEVTVDTGVTFITDAKTAHVSRVSAETVIAEATQRLPVKIVTTDSNANVVAAQVTLASTPSNGVTFYASESSESAITSVMTAEDSGEVTVYVTSLVAQEITVSATTATETDDVNNTVKLTFKGDSSTAHVTGMTLTPSSQTVGQLVLVTITTQDSYSNPVSGKIKLSSEDEKVTFYQDAEGKVALPANSVQTDDSGKAEAYVTSLKMQDVTVLASSTNASLDVNNRQKVTFTADQATARVVDIAFTPETETVGKYVAVKVMAQDVHTNGVETTVTFSSSNENTAFYEDANGTTLLKDNAATTDVNGQVTVYFTNLKAESVTVTVHSANTSDDTNNSGAVKFIADKETARVINVLALDTSATVGNFAGIEVETADAYDNPVSAVVMLSSTPNTTVTLYQDAEGKIVLTDNSVTTNANGKVTVYVTSQKEQEVVVLANSLNTSADVNNSQTVKFTADKATAHVVDIVLTPETETVGSYVAVKVMTQDAYTNKVGTLVTLTSSNKNTVFYQDANGKTPLKDNAIETDMNGQATAYFTNLKAESVTVTASSSNSSDDVYNSGAVKFIADALTAKISMISREKESSYTNKTIAVDLETTDYYGNPVSADIDFMISANNENFVSIYEDAEGANSISNIKTQENGKARVFITSKLVQSVKLNAKLDTEMEYQNNVSLKFTLFKYILTGNIKGGFSREKLQPLMTEYFTLAVRPEDSRWDSDIYAPLASLNPGSVFIIEDEANYVVTLHINDSSIRMVKGNRRTFVSNGSVWIEIN</sequence>
<protein>
    <recommendedName>
        <fullName evidence="2">Big-1 domain-containing protein</fullName>
    </recommendedName>
</protein>
<organism evidence="3 4">
    <name type="scientific">Providencia rettgeri</name>
    <dbReference type="NCBI Taxonomy" id="587"/>
    <lineage>
        <taxon>Bacteria</taxon>
        <taxon>Pseudomonadati</taxon>
        <taxon>Pseudomonadota</taxon>
        <taxon>Gammaproteobacteria</taxon>
        <taxon>Enterobacterales</taxon>
        <taxon>Morganellaceae</taxon>
        <taxon>Providencia</taxon>
    </lineage>
</organism>
<gene>
    <name evidence="3" type="ORF">EX242_05545</name>
</gene>
<feature type="domain" description="Big-1" evidence="2">
    <location>
        <begin position="531"/>
        <end position="628"/>
    </location>
</feature>
<dbReference type="PROSITE" id="PS51127">
    <property type="entry name" value="BIG1"/>
    <property type="match status" value="9"/>
</dbReference>
<dbReference type="SUPFAM" id="SSF49373">
    <property type="entry name" value="Invasin/intimin cell-adhesion fragments"/>
    <property type="match status" value="18"/>
</dbReference>
<dbReference type="InterPro" id="IPR013783">
    <property type="entry name" value="Ig-like_fold"/>
</dbReference>
<dbReference type="InterPro" id="IPR024519">
    <property type="entry name" value="IAT_beta"/>
</dbReference>
<dbReference type="Gene3D" id="2.60.120.1230">
    <property type="match status" value="1"/>
</dbReference>
<feature type="domain" description="Big-1" evidence="2">
    <location>
        <begin position="1050"/>
        <end position="1147"/>
    </location>
</feature>
<dbReference type="InterPro" id="IPR051715">
    <property type="entry name" value="Intimin-Invasin_domain"/>
</dbReference>
<dbReference type="InterPro" id="IPR038177">
    <property type="entry name" value="IAT_beta_sf"/>
</dbReference>
<dbReference type="Pfam" id="PF02369">
    <property type="entry name" value="Big_1"/>
    <property type="match status" value="14"/>
</dbReference>
<feature type="domain" description="Big-1" evidence="2">
    <location>
        <begin position="2114"/>
        <end position="2216"/>
    </location>
</feature>
<evidence type="ECO:0000259" key="2">
    <source>
        <dbReference type="PROSITE" id="PS51127"/>
    </source>
</evidence>
<feature type="domain" description="Big-1" evidence="2">
    <location>
        <begin position="731"/>
        <end position="827"/>
    </location>
</feature>
<comment type="caution">
    <text evidence="3">The sequence shown here is derived from an EMBL/GenBank/DDBJ whole genome shotgun (WGS) entry which is preliminary data.</text>
</comment>
<dbReference type="PANTHER" id="PTHR39576:SF2">
    <property type="entry name" value="ATTACHING AND EFFACING PROTEIN HOMOLOG-RELATED"/>
    <property type="match status" value="1"/>
</dbReference>
<accession>A0AAP2JVZ6</accession>
<feature type="domain" description="Big-1" evidence="2">
    <location>
        <begin position="2217"/>
        <end position="2310"/>
    </location>
</feature>
<evidence type="ECO:0000256" key="1">
    <source>
        <dbReference type="ARBA" id="ARBA00010116"/>
    </source>
</evidence>